<accession>A0ACB0FMQ4</accession>
<dbReference type="EMBL" id="OX596093">
    <property type="protein sequence ID" value="CAI9714377.1"/>
    <property type="molecule type" value="Genomic_DNA"/>
</dbReference>
<reference evidence="1" key="1">
    <citation type="submission" date="2023-05" db="EMBL/GenBank/DDBJ databases">
        <authorList>
            <consortium name="ELIXIR-Norway"/>
        </authorList>
    </citation>
    <scope>NUCLEOTIDE SEQUENCE</scope>
</reference>
<protein>
    <submittedName>
        <fullName evidence="1">Uncharacterized protein</fullName>
    </submittedName>
</protein>
<evidence type="ECO:0000313" key="1">
    <source>
        <dbReference type="EMBL" id="CAI9714377.1"/>
    </source>
</evidence>
<name>A0ACB0FMQ4_RANTA</name>
<organism evidence="1 2">
    <name type="scientific">Rangifer tarandus platyrhynchus</name>
    <name type="common">Svalbard reindeer</name>
    <dbReference type="NCBI Taxonomy" id="3082113"/>
    <lineage>
        <taxon>Eukaryota</taxon>
        <taxon>Metazoa</taxon>
        <taxon>Chordata</taxon>
        <taxon>Craniata</taxon>
        <taxon>Vertebrata</taxon>
        <taxon>Euteleostomi</taxon>
        <taxon>Mammalia</taxon>
        <taxon>Eutheria</taxon>
        <taxon>Laurasiatheria</taxon>
        <taxon>Artiodactyla</taxon>
        <taxon>Ruminantia</taxon>
        <taxon>Pecora</taxon>
        <taxon>Cervidae</taxon>
        <taxon>Odocoileinae</taxon>
        <taxon>Rangifer</taxon>
    </lineage>
</organism>
<gene>
    <name evidence="1" type="ORF">MRATA1EN3_LOCUS25590</name>
</gene>
<evidence type="ECO:0000313" key="2">
    <source>
        <dbReference type="Proteomes" id="UP001162501"/>
    </source>
</evidence>
<proteinExistence type="predicted"/>
<dbReference type="Proteomes" id="UP001162501">
    <property type="component" value="Chromosome 9"/>
</dbReference>
<sequence>MTPTPSRSPSRGCPPSPPCLPTLGLGAPPRPSALPADAGMRPPALFVVLLWLPGFLAKEDECQPPEEGPVGASGGPPLRVTVSSRGRSASLTLSRAAPGPGGPGRTLRLSRLNPRGSPERQLLRAHTNTSSFQFRDLVPGSRYQLEATAPAGRTPASASPRSQDLQLHGSESPSSLGASWGSAPGGQDGYQLVLCHLESQTVVHNVSTSAGTLTYNFSHLLPGSEYVLEVTTWAAHLQAKTSARQWTAPVPPGQLELRALGTRALRASWGSSGGAAWLHLLLTDLLGGSNLTAGVTRSVSSHTFPCLSPGTPYTLTLRVVAGSHWAAGPSATEWTRPSTALDLRLAPQTPGLGASWKAGPGAWEGYLLRLSGPVEKTLSFGPGALNVTFPGPLPSGHYALELRVLAGPYKARAQAAAWLGDAAAQHPQGSGTELPLDGPEASKEPGSRTLPYSEGAPCLLRNISGPPGATQVTLHGPGAHSQVDAVSALGTATASPTGHAGPPMPQLLEVTSRDSPSALTVGWALAPGPREGYRVSWHQEGGQGSLGGLVDLGPDNASLTLQGLAPGSCYAVSVWTRVGNLSASIQRARACTLPAPPANLSLGLAAQTPALRAVWNPPAGGRDSFLLRLYCLRPPALESWETLGPEAQTFSWARLAPGTKFLVWLATLRGPDQSSSANATGWTRSLAPALVNVTSEGATQLRASWVHAPGGRDGYRVTLYQAGVPVYSSPVGAQVDGASFSALTPGTEYEVEVVTQAGPFRAVAASVARGTRDPSGAYGAAGVHAGGQRRGQPGLGQRPPGHGACPTPLAGAGLLSREQPLALGQARLVLRGVTPGRNPSLAVRCRAGPLQASTHPVRLPVGALAPAAGRGTLSAKPPRPAASRAVGALPSRPGPPPALQMVPLSLCACALTPTRYGTPEPREPDPVEDVQCQPEATRLALVWTVPVGDEDTCLVVAEQLAAGGAVQLVFQANTSGGALLARLAPATSYRLSLSVPGRNGLWSRAVSLVCATTPEAWHSPELAAAPRLEPETGMGVLIAQGMFGEEDRQIQWYGSLPPPTCRVSPGHTVGAPGYHLAGVVRGRALTRAEWMSGSGVARPPREAVSCTWYDHYYGSCDTYLAVLLSSPFYPGPWAAPTSWPVPVGTDDCGQTRDICSGRLRLGSRHRAPDQPLPVAAGIVAGVLALGVLLGLLCWRRVNGQRRTHRPIPVHSFQQSFEAKSAHAYQAFFQEFEVRPLPGPGSGGPPSGVGGDVGLSRPQSLQELKEVGKEQLRLEAANSAKNRYPHVLPCERGSGRAGLRLARSGLLCPLPTHTLPSADDHSRVRLALLDGKPHSDYINASFIPVGLPAGWLWRPLRLQGYPALAVDEDCQLVCLCVPRWACRGRGGAAWTPPFKGAGGYTHPQEFIATQGPLKKTLVDFWRLVWEQQVRVIVMLTVGMENGRVLCEHYWPADSRPITHGPVTIRLLAEQPQDEWTTREFQLHHFTTWPDHSVPEAPSSLLAFVELVQEQARATVGAGPLLVHCSAGVGRSGTFVVLWRLLRQLEEEQVVDVFHAVHVLRLHRPLMIQTPVGAREGAGAPVGRGVGRRDGQRAQMGARGQGCADGDRPQPIPVRNFARVCTERADNGNAGFLGEHQLLLQALKDEPGSGTPPPHGEQNDGRCHEWSPSVESGPAGEMLEAWLFPAGPSGRDHVVLTGPAGPAELWELVWEHGACVLVSLCPPDPQEEVRGRAESGPPGAGVGHGVGHGGVGPAGRAAQMGPPQEFWPTETQPVITDAVTVRWVADGSAAGWPCTFLHVTHVSWAAGWVGGLSIEPPGPPPGSGANVSAKKVSGKERPVQRLQFPCWEPGQALPTETLLPFLAAVGRCCSRDTEQPGTLLSHCRLAMALLGVPPWCPGPGPQLPLQLEVNCTEGAAQLGTFLALEQLLQQAGTEGAVDVFTVALQQSQACGLMTPTLGGGPAPKRPQVCAPGCSLFPFLDETPATLGGRGAGRRAFPDSSSAASPSFAKPSPRSREQRREACACPTSRPASAAQSRQSRQVPPPRATEMPRALRLLPLWLCAAALCAPPDAPSPAAPGAPPPRPRPVCPAPCRCREAGILLWADCSERGLSTVPAGLDPLTAYLDLSMNNLTELWPGVFRRLRFLEELRLSGNRLSHIPGQAFSGLSSLKILMLQNNQLGGIPAEALWELPGLQSLRLDANLISLVPDRSFEGLTSLRHLWLDDNALTEIPVSALGHLRALQAVTLALNRIGRVPDYAFRNLSSLVVLHLHNNRIQHLGAHSFEGLQNLETLDLNYNQLHEFPMAIRTLGRLQELGFHNNNIKAIPEKAFLGNPLLQTIHFYDNPIQFVGRSAFRHLPGLLTLSLNGATDIQEFPDLRGTTSLEILTLTSAGLQRLPPGMCQQLPRLRVLELSHNRIEALPSLHGCQKLEEIGLQHNRIWEVRADTFHQLTSLRSLDLRGNAIRSVHPEAFATLRSLVRLDLTDNQLSALPLAGLGGLVHLKLRGNRALSQAFPKDSFPRLRTLEVPYAYQCCAYSGCPGFFPASGPWGPQQSPPDTWDPPRRTLAERYDLDTEELQLEMGDPRPPPAVQCSPAPGPFQPCEHLFESWGVRLAVWAVVLLALLCNGLVLLSLSAAGPGPLPPAKFLAGALAGANALTGLSCGLLASVDALTFGRFSEYGARWEAGSGCRAAGFLAVLGSEASVLLLSLGAARCSLAAACVQTRRKVLAAGSVRAGALGCLALAGLLAALPLASVGEYGTSPLCLPYAPPAGRPAALGFAVALVLLHAACLLAAALACIALSCGLPAAGLEAAWACAAVRHVAWLTFADGLLYCPVAFLSLASALGLLPVAPEAGKAVLLLVLPLPACLNPLVYLLFSPHSREDLRRLWLRPRGTSPWGPSSCDSTQALVALPDMELTAGASETHGLPSGALVPCQQPGGFQLEGSHVAEPEGTQFGKQPSSRDGGPPQGTLEASPAGRGWAGSGGFQSSSLASSI</sequence>